<evidence type="ECO:0000256" key="1">
    <source>
        <dbReference type="SAM" id="Phobius"/>
    </source>
</evidence>
<dbReference type="AlphaFoldDB" id="A0A0G0L073"/>
<feature type="transmembrane region" description="Helical" evidence="1">
    <location>
        <begin position="404"/>
        <end position="426"/>
    </location>
</feature>
<sequence>MINKIKNSLVIFLILVVGILASRDLFRFGYFPMHDDLQMMRQLQLEKCFKDGQIPCRWVPDMAYGYGFPLFNYYPPLPYLIGQVFRTMGLPFTDTAKYTFALSIILSGITMYLFSRRFFGKFGGFISSVFYVWAPYHAVDVYVRGAMNESWALVWFPLIFLSSYEMLKTKKKFLENGWGLVFSVSLFCLLTTHNLMVLIFIPIVMVWLFLRLFIEKAITSKIFEYLFYGLLGLGMASFFTLPALLENKFTQVKSQLQGYYDYSAHFVSIYQLLFSRFWGFGPSVWGIEADRMAFPVGHFHWIASIIVIFLLAAYLIKKRDKLIIIIKENDTLFLTGFLFCVGWVSAFFVHQKSAIIWSAIEQLRYLQFPWRFITITIFSFSFIAGFIPYIILKFFEGRSWLIKFSLKIFSSAILLLLTLLLIVFNWNYFKVETIGPVTDEGKFSGVAWDLQQTAGIYDYLPIQAKIAPNGPKRVIAEIMDGKVEISEPSEGTNWIRFKAKVLSEDSKVRINTLDFPNWRVFANGIELKKYIPEEEMFGRFWIDLPMGDHEIYAKLYNTPVRTISNIISLGSFSLFFIVLYLRRNKPKNI</sequence>
<comment type="caution">
    <text evidence="2">The sequence shown here is derived from an EMBL/GenBank/DDBJ whole genome shotgun (WGS) entry which is preliminary data.</text>
</comment>
<feature type="transmembrane region" description="Helical" evidence="1">
    <location>
        <begin position="259"/>
        <end position="278"/>
    </location>
</feature>
<evidence type="ECO:0000313" key="3">
    <source>
        <dbReference type="Proteomes" id="UP000034603"/>
    </source>
</evidence>
<reference evidence="2 3" key="1">
    <citation type="journal article" date="2015" name="Nature">
        <title>rRNA introns, odd ribosomes, and small enigmatic genomes across a large radiation of phyla.</title>
        <authorList>
            <person name="Brown C.T."/>
            <person name="Hug L.A."/>
            <person name="Thomas B.C."/>
            <person name="Sharon I."/>
            <person name="Castelle C.J."/>
            <person name="Singh A."/>
            <person name="Wilkins M.J."/>
            <person name="Williams K.H."/>
            <person name="Banfield J.F."/>
        </authorList>
    </citation>
    <scope>NUCLEOTIDE SEQUENCE [LARGE SCALE GENOMIC DNA]</scope>
</reference>
<keyword evidence="1" id="KW-0812">Transmembrane</keyword>
<keyword evidence="1" id="KW-0472">Membrane</keyword>
<keyword evidence="1" id="KW-1133">Transmembrane helix</keyword>
<feature type="transmembrane region" description="Helical" evidence="1">
    <location>
        <begin position="151"/>
        <end position="167"/>
    </location>
</feature>
<name>A0A0G0L073_9BACT</name>
<dbReference type="Proteomes" id="UP000034603">
    <property type="component" value="Unassembled WGS sequence"/>
</dbReference>
<feature type="transmembrane region" description="Helical" evidence="1">
    <location>
        <begin position="332"/>
        <end position="350"/>
    </location>
</feature>
<evidence type="ECO:0000313" key="2">
    <source>
        <dbReference type="EMBL" id="KKQ46101.1"/>
    </source>
</evidence>
<feature type="transmembrane region" description="Helical" evidence="1">
    <location>
        <begin position="225"/>
        <end position="247"/>
    </location>
</feature>
<feature type="transmembrane region" description="Helical" evidence="1">
    <location>
        <begin position="298"/>
        <end position="316"/>
    </location>
</feature>
<feature type="transmembrane region" description="Helical" evidence="1">
    <location>
        <begin position="179"/>
        <end position="210"/>
    </location>
</feature>
<proteinExistence type="predicted"/>
<accession>A0A0G0L073</accession>
<organism evidence="2 3">
    <name type="scientific">Candidatus Woesebacteria bacterium GW2011_GWA1_37_8</name>
    <dbReference type="NCBI Taxonomy" id="1618546"/>
    <lineage>
        <taxon>Bacteria</taxon>
        <taxon>Candidatus Woeseibacteriota</taxon>
    </lineage>
</organism>
<dbReference type="EMBL" id="LBTR01000005">
    <property type="protein sequence ID" value="KKQ46101.1"/>
    <property type="molecule type" value="Genomic_DNA"/>
</dbReference>
<gene>
    <name evidence="2" type="ORF">US62_C0005G0024</name>
</gene>
<feature type="transmembrane region" description="Helical" evidence="1">
    <location>
        <begin position="370"/>
        <end position="392"/>
    </location>
</feature>
<protein>
    <submittedName>
        <fullName evidence="2">Uncharacterized protein</fullName>
    </submittedName>
</protein>
<feature type="transmembrane region" description="Helical" evidence="1">
    <location>
        <begin position="98"/>
        <end position="115"/>
    </location>
</feature>
<feature type="transmembrane region" description="Helical" evidence="1">
    <location>
        <begin position="562"/>
        <end position="581"/>
    </location>
</feature>